<dbReference type="PANTHER" id="PTHR14336">
    <property type="entry name" value="TANDEM PH DOMAIN CONTAINING PROTEIN"/>
    <property type="match status" value="1"/>
</dbReference>
<dbReference type="Pfam" id="PF00169">
    <property type="entry name" value="PH"/>
    <property type="match status" value="1"/>
</dbReference>
<reference evidence="2 3" key="1">
    <citation type="journal article" date="2020" name="bioRxiv">
        <title>Metabolic contributions of an alphaproteobacterial endosymbiont in the apicomplexan Cardiosporidium cionae.</title>
        <authorList>
            <person name="Hunter E.S."/>
            <person name="Paight C.J."/>
            <person name="Lane C.E."/>
        </authorList>
    </citation>
    <scope>NUCLEOTIDE SEQUENCE [LARGE SCALE GENOMIC DNA]</scope>
    <source>
        <strain evidence="2">ESH_2018</strain>
    </source>
</reference>
<dbReference type="Proteomes" id="UP000823046">
    <property type="component" value="Unassembled WGS sequence"/>
</dbReference>
<keyword evidence="3" id="KW-1185">Reference proteome</keyword>
<gene>
    <name evidence="2" type="ORF">IE077_001994</name>
</gene>
<feature type="domain" description="PH" evidence="1">
    <location>
        <begin position="20"/>
        <end position="118"/>
    </location>
</feature>
<sequence length="129" mass="15120">MSADSFLYQIPRDLTINPADVLKEGWLSKQSKFLKEWRRRWCVLTPKYFCSFKGKDFARLKPTEIIPVQYCCGIRSADDDINQENAFRLDTHDRIFFLVADSTVDKEAWIGFIGRQMMRPNVAAEYIDT</sequence>
<dbReference type="PANTHER" id="PTHR14336:SF8">
    <property type="entry name" value="PROTEIN OPY1"/>
    <property type="match status" value="1"/>
</dbReference>
<dbReference type="SUPFAM" id="SSF50729">
    <property type="entry name" value="PH domain-like"/>
    <property type="match status" value="1"/>
</dbReference>
<dbReference type="PROSITE" id="PS50003">
    <property type="entry name" value="PH_DOMAIN"/>
    <property type="match status" value="1"/>
</dbReference>
<comment type="caution">
    <text evidence="2">The sequence shown here is derived from an EMBL/GenBank/DDBJ whole genome shotgun (WGS) entry which is preliminary data.</text>
</comment>
<organism evidence="2 3">
    <name type="scientific">Cardiosporidium cionae</name>
    <dbReference type="NCBI Taxonomy" id="476202"/>
    <lineage>
        <taxon>Eukaryota</taxon>
        <taxon>Sar</taxon>
        <taxon>Alveolata</taxon>
        <taxon>Apicomplexa</taxon>
        <taxon>Aconoidasida</taxon>
        <taxon>Nephromycida</taxon>
        <taxon>Cardiosporidium</taxon>
    </lineage>
</organism>
<proteinExistence type="predicted"/>
<dbReference type="InterPro" id="IPR011993">
    <property type="entry name" value="PH-like_dom_sf"/>
</dbReference>
<dbReference type="SMART" id="SM00233">
    <property type="entry name" value="PH"/>
    <property type="match status" value="1"/>
</dbReference>
<dbReference type="EMBL" id="JADAQX010000177">
    <property type="protein sequence ID" value="KAF8821461.1"/>
    <property type="molecule type" value="Genomic_DNA"/>
</dbReference>
<dbReference type="Gene3D" id="2.30.29.30">
    <property type="entry name" value="Pleckstrin-homology domain (PH domain)/Phosphotyrosine-binding domain (PTB)"/>
    <property type="match status" value="1"/>
</dbReference>
<evidence type="ECO:0000313" key="3">
    <source>
        <dbReference type="Proteomes" id="UP000823046"/>
    </source>
</evidence>
<dbReference type="InterPro" id="IPR001849">
    <property type="entry name" value="PH_domain"/>
</dbReference>
<accession>A0ABQ7JBW4</accession>
<name>A0ABQ7JBW4_9APIC</name>
<evidence type="ECO:0000259" key="1">
    <source>
        <dbReference type="PROSITE" id="PS50003"/>
    </source>
</evidence>
<dbReference type="InterPro" id="IPR051707">
    <property type="entry name" value="PI-Interact_SigTrans_Reg"/>
</dbReference>
<evidence type="ECO:0000313" key="2">
    <source>
        <dbReference type="EMBL" id="KAF8821461.1"/>
    </source>
</evidence>
<protein>
    <submittedName>
        <fullName evidence="2">AtPH1 family protein</fullName>
    </submittedName>
</protein>